<dbReference type="EMBL" id="CATOUU010000279">
    <property type="protein sequence ID" value="CAI9923126.1"/>
    <property type="molecule type" value="Genomic_DNA"/>
</dbReference>
<evidence type="ECO:0000313" key="1">
    <source>
        <dbReference type="EMBL" id="CAI9923126.1"/>
    </source>
</evidence>
<protein>
    <submittedName>
        <fullName evidence="2">Hypothetical_protein</fullName>
    </submittedName>
</protein>
<dbReference type="AlphaFoldDB" id="A0AA86TNP2"/>
<evidence type="ECO:0000313" key="3">
    <source>
        <dbReference type="Proteomes" id="UP001642409"/>
    </source>
</evidence>
<reference evidence="1" key="1">
    <citation type="submission" date="2023-06" db="EMBL/GenBank/DDBJ databases">
        <authorList>
            <person name="Kurt Z."/>
        </authorList>
    </citation>
    <scope>NUCLEOTIDE SEQUENCE</scope>
</reference>
<name>A0AA86TNP2_9EUKA</name>
<evidence type="ECO:0000313" key="2">
    <source>
        <dbReference type="EMBL" id="CAL5980165.1"/>
    </source>
</evidence>
<dbReference type="Proteomes" id="UP001642409">
    <property type="component" value="Unassembled WGS sequence"/>
</dbReference>
<reference evidence="2 3" key="2">
    <citation type="submission" date="2024-07" db="EMBL/GenBank/DDBJ databases">
        <authorList>
            <person name="Akdeniz Z."/>
        </authorList>
    </citation>
    <scope>NUCLEOTIDE SEQUENCE [LARGE SCALE GENOMIC DNA]</scope>
</reference>
<dbReference type="EMBL" id="CAXDID020000012">
    <property type="protein sequence ID" value="CAL5980165.1"/>
    <property type="molecule type" value="Genomic_DNA"/>
</dbReference>
<organism evidence="1">
    <name type="scientific">Hexamita inflata</name>
    <dbReference type="NCBI Taxonomy" id="28002"/>
    <lineage>
        <taxon>Eukaryota</taxon>
        <taxon>Metamonada</taxon>
        <taxon>Diplomonadida</taxon>
        <taxon>Hexamitidae</taxon>
        <taxon>Hexamitinae</taxon>
        <taxon>Hexamita</taxon>
    </lineage>
</organism>
<gene>
    <name evidence="1" type="ORF">HINF_LOCUS10771</name>
    <name evidence="2" type="ORF">HINF_LOCUS6036</name>
</gene>
<accession>A0AA86TNP2</accession>
<keyword evidence="3" id="KW-1185">Reference proteome</keyword>
<comment type="caution">
    <text evidence="1">The sequence shown here is derived from an EMBL/GenBank/DDBJ whole genome shotgun (WGS) entry which is preliminary data.</text>
</comment>
<proteinExistence type="predicted"/>
<sequence>MRLQYNPIEQLRYIDTRFTQLKNIKIQQFQCYEKYLYQSISMQQFNPSENPSEARFEECVAFSKFNFNLKENCSCSNTDSVLSFVESEECEELDSKFVYNKYNLLDIDFKIE</sequence>